<keyword evidence="1" id="KW-0812">Transmembrane</keyword>
<gene>
    <name evidence="3" type="ORF">BSZ39_08465</name>
</gene>
<dbReference type="OrthoDB" id="3254574at2"/>
<evidence type="ECO:0000256" key="1">
    <source>
        <dbReference type="SAM" id="Phobius"/>
    </source>
</evidence>
<dbReference type="EMBL" id="MQVR01000048">
    <property type="protein sequence ID" value="OKL53645.1"/>
    <property type="molecule type" value="Genomic_DNA"/>
</dbReference>
<accession>A0A1Q5Q1S6</accession>
<comment type="caution">
    <text evidence="3">The sequence shown here is derived from an EMBL/GenBank/DDBJ whole genome shotgun (WGS) entry which is preliminary data.</text>
</comment>
<evidence type="ECO:0000313" key="4">
    <source>
        <dbReference type="Proteomes" id="UP000185628"/>
    </source>
</evidence>
<evidence type="ECO:0000259" key="2">
    <source>
        <dbReference type="Pfam" id="PF07811"/>
    </source>
</evidence>
<keyword evidence="1" id="KW-0472">Membrane</keyword>
<organism evidence="3 4">
    <name type="scientific">Bowdeniella nasicola</name>
    <dbReference type="NCBI Taxonomy" id="208480"/>
    <lineage>
        <taxon>Bacteria</taxon>
        <taxon>Bacillati</taxon>
        <taxon>Actinomycetota</taxon>
        <taxon>Actinomycetes</taxon>
        <taxon>Actinomycetales</taxon>
        <taxon>Actinomycetaceae</taxon>
        <taxon>Bowdeniella</taxon>
    </lineage>
</organism>
<keyword evidence="4" id="KW-1185">Reference proteome</keyword>
<sequence>MRAALHSERGSVIPEYVMVLTMLLFVLLALIQFVFAAHIHSILRDSAAEGARRAAMMDGTDADGVQLAHELITSAVSEGYASDISIEQVTIDGVAAVRVSVKAPLPVIGLLGPTGGFDIQAHAVREDQFLTTGAGS</sequence>
<protein>
    <recommendedName>
        <fullName evidence="2">TadE-like domain-containing protein</fullName>
    </recommendedName>
</protein>
<dbReference type="AlphaFoldDB" id="A0A1Q5Q1S6"/>
<dbReference type="Pfam" id="PF07811">
    <property type="entry name" value="TadE"/>
    <property type="match status" value="1"/>
</dbReference>
<dbReference type="Proteomes" id="UP000185628">
    <property type="component" value="Unassembled WGS sequence"/>
</dbReference>
<keyword evidence="1" id="KW-1133">Transmembrane helix</keyword>
<proteinExistence type="predicted"/>
<reference evidence="4" key="1">
    <citation type="submission" date="2016-12" db="EMBL/GenBank/DDBJ databases">
        <authorList>
            <person name="Meng X."/>
        </authorList>
    </citation>
    <scope>NUCLEOTIDE SEQUENCE [LARGE SCALE GENOMIC DNA]</scope>
    <source>
        <strain evidence="4">DSM 19116</strain>
    </source>
</reference>
<dbReference type="RefSeq" id="WP_073716910.1">
    <property type="nucleotide sequence ID" value="NZ_MQVR01000048.1"/>
</dbReference>
<name>A0A1Q5Q1S6_9ACTO</name>
<feature type="domain" description="TadE-like" evidence="2">
    <location>
        <begin position="10"/>
        <end position="52"/>
    </location>
</feature>
<dbReference type="InterPro" id="IPR012495">
    <property type="entry name" value="TadE-like_dom"/>
</dbReference>
<evidence type="ECO:0000313" key="3">
    <source>
        <dbReference type="EMBL" id="OKL53645.1"/>
    </source>
</evidence>
<feature type="transmembrane region" description="Helical" evidence="1">
    <location>
        <begin position="16"/>
        <end position="37"/>
    </location>
</feature>